<proteinExistence type="predicted"/>
<evidence type="ECO:0000313" key="1">
    <source>
        <dbReference type="EMBL" id="GAG21589.1"/>
    </source>
</evidence>
<organism evidence="1">
    <name type="scientific">marine sediment metagenome</name>
    <dbReference type="NCBI Taxonomy" id="412755"/>
    <lineage>
        <taxon>unclassified sequences</taxon>
        <taxon>metagenomes</taxon>
        <taxon>ecological metagenomes</taxon>
    </lineage>
</organism>
<protein>
    <recommendedName>
        <fullName evidence="2">Methyltransferase type 11 domain-containing protein</fullName>
    </recommendedName>
</protein>
<accession>X0VT49</accession>
<dbReference type="InterPro" id="IPR029063">
    <property type="entry name" value="SAM-dependent_MTases_sf"/>
</dbReference>
<dbReference type="AlphaFoldDB" id="X0VT49"/>
<gene>
    <name evidence="1" type="ORF">S01H1_51241</name>
</gene>
<comment type="caution">
    <text evidence="1">The sequence shown here is derived from an EMBL/GenBank/DDBJ whole genome shotgun (WGS) entry which is preliminary data.</text>
</comment>
<dbReference type="SUPFAM" id="SSF53335">
    <property type="entry name" value="S-adenosyl-L-methionine-dependent methyltransferases"/>
    <property type="match status" value="1"/>
</dbReference>
<name>X0VT49_9ZZZZ</name>
<dbReference type="Gene3D" id="3.40.50.150">
    <property type="entry name" value="Vaccinia Virus protein VP39"/>
    <property type="match status" value="1"/>
</dbReference>
<feature type="non-terminal residue" evidence="1">
    <location>
        <position position="70"/>
    </location>
</feature>
<reference evidence="1" key="1">
    <citation type="journal article" date="2014" name="Front. Microbiol.">
        <title>High frequency of phylogenetically diverse reductive dehalogenase-homologous genes in deep subseafloor sedimentary metagenomes.</title>
        <authorList>
            <person name="Kawai M."/>
            <person name="Futagami T."/>
            <person name="Toyoda A."/>
            <person name="Takaki Y."/>
            <person name="Nishi S."/>
            <person name="Hori S."/>
            <person name="Arai W."/>
            <person name="Tsubouchi T."/>
            <person name="Morono Y."/>
            <person name="Uchiyama I."/>
            <person name="Ito T."/>
            <person name="Fujiyama A."/>
            <person name="Inagaki F."/>
            <person name="Takami H."/>
        </authorList>
    </citation>
    <scope>NUCLEOTIDE SEQUENCE</scope>
    <source>
        <strain evidence="1">Expedition CK06-06</strain>
    </source>
</reference>
<evidence type="ECO:0008006" key="2">
    <source>
        <dbReference type="Google" id="ProtNLM"/>
    </source>
</evidence>
<sequence length="70" mass="8021">MNDMKRMKQMADNSVDTIASDADWYATFKDENTSISKTKESLEFQKWVTEWAKESLRVLKPGGYLLAAVT</sequence>
<dbReference type="EMBL" id="BARS01033059">
    <property type="protein sequence ID" value="GAG21589.1"/>
    <property type="molecule type" value="Genomic_DNA"/>
</dbReference>